<evidence type="ECO:0000313" key="3">
    <source>
        <dbReference type="Proteomes" id="UP000248745"/>
    </source>
</evidence>
<feature type="chain" id="PRO_5015883348" description="Lipocalin-like domain-containing protein" evidence="1">
    <location>
        <begin position="25"/>
        <end position="149"/>
    </location>
</feature>
<comment type="caution">
    <text evidence="2">The sequence shown here is derived from an EMBL/GenBank/DDBJ whole genome shotgun (WGS) entry which is preliminary data.</text>
</comment>
<evidence type="ECO:0008006" key="4">
    <source>
        <dbReference type="Google" id="ProtNLM"/>
    </source>
</evidence>
<evidence type="ECO:0000256" key="1">
    <source>
        <dbReference type="SAM" id="SignalP"/>
    </source>
</evidence>
<organism evidence="2 3">
    <name type="scientific">Taibaiella soli</name>
    <dbReference type="NCBI Taxonomy" id="1649169"/>
    <lineage>
        <taxon>Bacteria</taxon>
        <taxon>Pseudomonadati</taxon>
        <taxon>Bacteroidota</taxon>
        <taxon>Chitinophagia</taxon>
        <taxon>Chitinophagales</taxon>
        <taxon>Chitinophagaceae</taxon>
        <taxon>Taibaiella</taxon>
    </lineage>
</organism>
<dbReference type="AlphaFoldDB" id="A0A2W2C041"/>
<protein>
    <recommendedName>
        <fullName evidence="4">Lipocalin-like domain-containing protein</fullName>
    </recommendedName>
</protein>
<proteinExistence type="predicted"/>
<keyword evidence="3" id="KW-1185">Reference proteome</keyword>
<feature type="signal peptide" evidence="1">
    <location>
        <begin position="1"/>
        <end position="24"/>
    </location>
</feature>
<evidence type="ECO:0000313" key="2">
    <source>
        <dbReference type="EMBL" id="PZF73433.1"/>
    </source>
</evidence>
<dbReference type="RefSeq" id="WP_110998496.1">
    <property type="nucleotide sequence ID" value="NZ_QKTW01000013.1"/>
</dbReference>
<reference evidence="2 3" key="1">
    <citation type="submission" date="2018-06" db="EMBL/GenBank/DDBJ databases">
        <title>Mucibacter soli gen. nov., sp. nov., a new member of the family Chitinophagaceae producing mucin.</title>
        <authorList>
            <person name="Kim M.-K."/>
            <person name="Park S."/>
            <person name="Kim T.-S."/>
            <person name="Joung Y."/>
            <person name="Han J.-H."/>
            <person name="Kim S.B."/>
        </authorList>
    </citation>
    <scope>NUCLEOTIDE SEQUENCE [LARGE SCALE GENOMIC DNA]</scope>
    <source>
        <strain evidence="2 3">R1-15</strain>
    </source>
</reference>
<keyword evidence="1" id="KW-0732">Signal</keyword>
<dbReference type="PROSITE" id="PS51257">
    <property type="entry name" value="PROKAR_LIPOPROTEIN"/>
    <property type="match status" value="1"/>
</dbReference>
<dbReference type="EMBL" id="QKTW01000013">
    <property type="protein sequence ID" value="PZF73433.1"/>
    <property type="molecule type" value="Genomic_DNA"/>
</dbReference>
<sequence>MKKRILNASAIVLAIAAFSTTSCKKSDDSQSRKDILINGQWAMAQMGPDKNGNNVVDSNEAVPVASINTSANVNFYSDNTYQLNLVVNADTTIFKGNWAFINNDQVLRVVVTNQGPNDTSILNIHNLTQTNLTVLQETDTTGIWEVFTR</sequence>
<name>A0A2W2C041_9BACT</name>
<accession>A0A2W2C041</accession>
<gene>
    <name evidence="2" type="ORF">DN068_08565</name>
</gene>
<dbReference type="Proteomes" id="UP000248745">
    <property type="component" value="Unassembled WGS sequence"/>
</dbReference>